<dbReference type="AlphaFoldDB" id="A0AAV5V7M0"/>
<feature type="transmembrane region" description="Helical" evidence="21">
    <location>
        <begin position="507"/>
        <end position="532"/>
    </location>
</feature>
<keyword evidence="13" id="KW-0443">Lipid metabolism</keyword>
<feature type="transmembrane region" description="Helical" evidence="21">
    <location>
        <begin position="162"/>
        <end position="185"/>
    </location>
</feature>
<keyword evidence="9" id="KW-0677">Repeat</keyword>
<evidence type="ECO:0000256" key="13">
    <source>
        <dbReference type="ARBA" id="ARBA00023098"/>
    </source>
</evidence>
<evidence type="ECO:0000256" key="12">
    <source>
        <dbReference type="ARBA" id="ARBA00023034"/>
    </source>
</evidence>
<keyword evidence="12" id="KW-0333">Golgi apparatus</keyword>
<reference evidence="23" key="1">
    <citation type="submission" date="2023-10" db="EMBL/GenBank/DDBJ databases">
        <title>Genome assembly of Pristionchus species.</title>
        <authorList>
            <person name="Yoshida K."/>
            <person name="Sommer R.J."/>
        </authorList>
    </citation>
    <scope>NUCLEOTIDE SEQUENCE</scope>
    <source>
        <strain evidence="23">RS5133</strain>
    </source>
</reference>
<evidence type="ECO:0000256" key="6">
    <source>
        <dbReference type="ARBA" id="ARBA00022548"/>
    </source>
</evidence>
<dbReference type="InterPro" id="IPR036322">
    <property type="entry name" value="WD40_repeat_dom_sf"/>
</dbReference>
<proteinExistence type="inferred from homology"/>
<dbReference type="Proteomes" id="UP001432322">
    <property type="component" value="Unassembled WGS sequence"/>
</dbReference>
<dbReference type="SMART" id="SM00320">
    <property type="entry name" value="WD40"/>
    <property type="match status" value="3"/>
</dbReference>
<dbReference type="InterPro" id="IPR053958">
    <property type="entry name" value="HMGCR/SNAP/NPC1-like_SSD"/>
</dbReference>
<dbReference type="InterPro" id="IPR000731">
    <property type="entry name" value="SSD"/>
</dbReference>
<comment type="subcellular location">
    <subcellularLocation>
        <location evidence="2">Cytoplasmic vesicle</location>
        <location evidence="2">COPII-coated vesicle membrane</location>
        <topology evidence="2">Multi-pass membrane protein</topology>
    </subcellularLocation>
    <subcellularLocation>
        <location evidence="1">Endoplasmic reticulum membrane</location>
        <topology evidence="1">Multi-pass membrane protein</topology>
    </subcellularLocation>
    <subcellularLocation>
        <location evidence="3">Golgi apparatus membrane</location>
        <topology evidence="3">Multi-pass membrane protein</topology>
    </subcellularLocation>
</comment>
<dbReference type="GO" id="GO:0012507">
    <property type="term" value="C:ER to Golgi transport vesicle membrane"/>
    <property type="evidence" value="ECO:0007669"/>
    <property type="project" value="UniProtKB-SubCell"/>
</dbReference>
<evidence type="ECO:0000256" key="1">
    <source>
        <dbReference type="ARBA" id="ARBA00004477"/>
    </source>
</evidence>
<organism evidence="23 24">
    <name type="scientific">Pristionchus fissidentatus</name>
    <dbReference type="NCBI Taxonomy" id="1538716"/>
    <lineage>
        <taxon>Eukaryota</taxon>
        <taxon>Metazoa</taxon>
        <taxon>Ecdysozoa</taxon>
        <taxon>Nematoda</taxon>
        <taxon>Chromadorea</taxon>
        <taxon>Rhabditida</taxon>
        <taxon>Rhabditina</taxon>
        <taxon>Diplogasteromorpha</taxon>
        <taxon>Diplogasteroidea</taxon>
        <taxon>Neodiplogasteridae</taxon>
        <taxon>Pristionchus</taxon>
    </lineage>
</organism>
<feature type="domain" description="SSD" evidence="22">
    <location>
        <begin position="98"/>
        <end position="257"/>
    </location>
</feature>
<keyword evidence="15 21" id="KW-0472">Membrane</keyword>
<evidence type="ECO:0000256" key="10">
    <source>
        <dbReference type="ARBA" id="ARBA00022824"/>
    </source>
</evidence>
<evidence type="ECO:0000256" key="2">
    <source>
        <dbReference type="ARBA" id="ARBA00004557"/>
    </source>
</evidence>
<keyword evidence="18" id="KW-0753">Steroid metabolism</keyword>
<dbReference type="Pfam" id="PF12349">
    <property type="entry name" value="Sterol-sensing"/>
    <property type="match status" value="1"/>
</dbReference>
<evidence type="ECO:0000256" key="8">
    <source>
        <dbReference type="ARBA" id="ARBA00022692"/>
    </source>
</evidence>
<evidence type="ECO:0000256" key="14">
    <source>
        <dbReference type="ARBA" id="ARBA00023121"/>
    </source>
</evidence>
<keyword evidence="17" id="KW-0325">Glycoprotein</keyword>
<feature type="transmembrane region" description="Helical" evidence="21">
    <location>
        <begin position="244"/>
        <end position="262"/>
    </location>
</feature>
<evidence type="ECO:0000256" key="20">
    <source>
        <dbReference type="SAM" id="MobiDB-lite"/>
    </source>
</evidence>
<dbReference type="EMBL" id="BTSY01000002">
    <property type="protein sequence ID" value="GMT15646.1"/>
    <property type="molecule type" value="Genomic_DNA"/>
</dbReference>
<dbReference type="GO" id="GO:0032936">
    <property type="term" value="C:SREBP-SCAP complex"/>
    <property type="evidence" value="ECO:0007669"/>
    <property type="project" value="TreeGrafter"/>
</dbReference>
<evidence type="ECO:0000256" key="19">
    <source>
        <dbReference type="ARBA" id="ARBA00045958"/>
    </source>
</evidence>
<dbReference type="PANTHER" id="PTHR46378">
    <property type="entry name" value="STEROL REGULATORY ELEMENT-BINDING PROTEIN CLEAVAGE-ACTIVATING PROTEIN"/>
    <property type="match status" value="1"/>
</dbReference>
<dbReference type="InterPro" id="IPR030225">
    <property type="entry name" value="SCAP"/>
</dbReference>
<gene>
    <name evidence="23" type="ORF">PFISCL1PPCAC_6943</name>
</gene>
<dbReference type="SUPFAM" id="SSF50978">
    <property type="entry name" value="WD40 repeat-like"/>
    <property type="match status" value="1"/>
</dbReference>
<dbReference type="Gene3D" id="2.130.10.10">
    <property type="entry name" value="YVTN repeat-like/Quinoprotein amine dehydrogenase"/>
    <property type="match status" value="2"/>
</dbReference>
<feature type="transmembrane region" description="Helical" evidence="21">
    <location>
        <begin position="99"/>
        <end position="115"/>
    </location>
</feature>
<evidence type="ECO:0000256" key="7">
    <source>
        <dbReference type="ARBA" id="ARBA00022574"/>
    </source>
</evidence>
<keyword evidence="8 21" id="KW-0812">Transmembrane</keyword>
<feature type="non-terminal residue" evidence="23">
    <location>
        <position position="1"/>
    </location>
</feature>
<evidence type="ECO:0000256" key="15">
    <source>
        <dbReference type="ARBA" id="ARBA00023136"/>
    </source>
</evidence>
<keyword evidence="7" id="KW-0853">WD repeat</keyword>
<comment type="caution">
    <text evidence="23">The sequence shown here is derived from an EMBL/GenBank/DDBJ whole genome shotgun (WGS) entry which is preliminary data.</text>
</comment>
<dbReference type="GO" id="GO:0008203">
    <property type="term" value="P:cholesterol metabolic process"/>
    <property type="evidence" value="ECO:0007669"/>
    <property type="project" value="UniProtKB-KW"/>
</dbReference>
<evidence type="ECO:0000256" key="3">
    <source>
        <dbReference type="ARBA" id="ARBA00004653"/>
    </source>
</evidence>
<sequence>DNLLKTLFSPPCTPSMCVRDILLGMPSAYAGVKHYYQTNRERTITFGTTVLLSAYDPAALTNLRAALGSPDSNYTMFTVQEKTPYVHVFFKPTKRLTDFTPLLLSYVGFMIYVFFSASKFEMVSSRWGLALAAGGSVSFTLLMTSGVVMHLDLAPSLWGDEIFPYLALIVGLENCLCITKAVVYTPPSMDVAARISLGLSSEGYSLVKYFVIEQFFLVVAFLLFPLPEIRDFVKFASIGLIVDFYMQMFFFAPCLAFDLLALTDAEKTRFAYQLLSTDIPRLRHFPPISCPMKRLFPRLFSPKVQIRRVHSENSLLQHSRLQAAAESEFSRPSTPNVERARSESTRGHRRTNSLVHTSNVGEEEPMLPRIELPDRLKPIQPTAEAVRSRLLALMSFVARTRIIQRSIIIVFVCWATWVQWESSGYIEVSRQLENAKDDYRKLTFKWWPAVMGAYNVSLSGHYTTFLPPIVLSRSISPSDSSLSFVPTVDETVTEKIDLNVSWLEKQIVLYLALCSITVFVMVGGFLLYIFVWDEWQKKKEERKSRAHSRNGLGVGGLHSDTAFRSLANLRSPIAACAIVSSSLIASATVDGRLILWPTNSARQPDQINRARPGDEQLQPRSRRPTRHIWSLTARHSCLIVGCADGCLEIASCETLRILATLHSSKASITNIVTRSSFLVIARVDGSIEFASLELTSETPSTVRSLSSIRLIRCCREPLAFLLSAPLCFIAVGVDSMIKAYDSRSTECLFSLLAHNAPLSSIKVDHASNMAYSVCEAAVLCAWNLTGVLAWSTDCVTNVELVVTTSYVVSFSPDGRLVLREKKYGKKQSELTNQRQTKPANRITIQVVAGDLVVVSLDESVVFWDLQKQAIIGEMDMEFPVDALHMINESTVLVQSTQTLVIVEVPTVTRYRRELSSTRD</sequence>
<evidence type="ECO:0000313" key="23">
    <source>
        <dbReference type="EMBL" id="GMT15646.1"/>
    </source>
</evidence>
<feature type="region of interest" description="Disordered" evidence="20">
    <location>
        <begin position="325"/>
        <end position="351"/>
    </location>
</feature>
<dbReference type="GO" id="GO:0005789">
    <property type="term" value="C:endoplasmic reticulum membrane"/>
    <property type="evidence" value="ECO:0007669"/>
    <property type="project" value="UniProtKB-SubCell"/>
</dbReference>
<comment type="similarity">
    <text evidence="4">Belongs to the WD repeat SCAP family.</text>
</comment>
<comment type="function">
    <text evidence="19">Escort protein required for cholesterol as well as lipid homeostasis. Regulates export of the SCAP-SREBP complex from the endoplasmic reticulum to the Golgi upon low cholesterol, thereby regulating the processing of sterol regulatory element-binding proteins (SREBPs) SREBF1/SREBP1 and SREBF2/SREBP2. At high sterol concentrations, formation of a ternary complex with INSIG (INSIG1 or INSIG2) leads to mask the ER export signal in SCAP, promoting retention of the complex in the endoplasmic reticulum. Low sterol concentrations trigger release of INSIG, a conformational change in the SSD domain of SCAP, unmasking of the ER export signal, promoting recruitment into COPII-coated vesicles and transport of the SCAP-SREBP to the Golgi: in the Golgi, SREBPs are then processed, releasing the transcription factor fragment of SREBPs from the membrane, its import into the nucleus and up-regulation of LDLR, INSIG1 and the mevalonate pathway. Binds cholesterol via its SSD domain.</text>
</comment>
<dbReference type="GO" id="GO:0045540">
    <property type="term" value="P:regulation of cholesterol biosynthetic process"/>
    <property type="evidence" value="ECO:0007669"/>
    <property type="project" value="TreeGrafter"/>
</dbReference>
<evidence type="ECO:0000256" key="4">
    <source>
        <dbReference type="ARBA" id="ARBA00007410"/>
    </source>
</evidence>
<dbReference type="PROSITE" id="PS50156">
    <property type="entry name" value="SSD"/>
    <property type="match status" value="1"/>
</dbReference>
<dbReference type="Pfam" id="PF24006">
    <property type="entry name" value="SCAP_N"/>
    <property type="match status" value="1"/>
</dbReference>
<evidence type="ECO:0000256" key="17">
    <source>
        <dbReference type="ARBA" id="ARBA00023180"/>
    </source>
</evidence>
<dbReference type="PANTHER" id="PTHR46378:SF1">
    <property type="entry name" value="STEROL REGULATORY ELEMENT-BINDING PROTEIN CLEAVAGE-ACTIVATING PROTEIN"/>
    <property type="match status" value="1"/>
</dbReference>
<evidence type="ECO:0000256" key="21">
    <source>
        <dbReference type="SAM" id="Phobius"/>
    </source>
</evidence>
<protein>
    <recommendedName>
        <fullName evidence="5">Sterol regulatory element-binding protein cleavage-activating protein</fullName>
    </recommendedName>
</protein>
<name>A0AAV5V7M0_9BILA</name>
<dbReference type="GO" id="GO:0000139">
    <property type="term" value="C:Golgi membrane"/>
    <property type="evidence" value="ECO:0007669"/>
    <property type="project" value="UniProtKB-SubCell"/>
</dbReference>
<evidence type="ECO:0000256" key="11">
    <source>
        <dbReference type="ARBA" id="ARBA00022989"/>
    </source>
</evidence>
<evidence type="ECO:0000313" key="24">
    <source>
        <dbReference type="Proteomes" id="UP001432322"/>
    </source>
</evidence>
<keyword evidence="14" id="KW-0446">Lipid-binding</keyword>
<feature type="transmembrane region" description="Helical" evidence="21">
    <location>
        <begin position="206"/>
        <end position="224"/>
    </location>
</feature>
<keyword evidence="16" id="KW-1207">Sterol metabolism</keyword>
<evidence type="ECO:0000256" key="5">
    <source>
        <dbReference type="ARBA" id="ARBA00019541"/>
    </source>
</evidence>
<evidence type="ECO:0000256" key="16">
    <source>
        <dbReference type="ARBA" id="ARBA00023166"/>
    </source>
</evidence>
<dbReference type="GO" id="GO:0032934">
    <property type="term" value="F:sterol binding"/>
    <property type="evidence" value="ECO:0007669"/>
    <property type="project" value="InterPro"/>
</dbReference>
<accession>A0AAV5V7M0</accession>
<dbReference type="GO" id="GO:0032933">
    <property type="term" value="P:SREBP signaling pathway"/>
    <property type="evidence" value="ECO:0007669"/>
    <property type="project" value="InterPro"/>
</dbReference>
<dbReference type="InterPro" id="IPR001680">
    <property type="entry name" value="WD40_rpt"/>
</dbReference>
<keyword evidence="11 21" id="KW-1133">Transmembrane helix</keyword>
<feature type="transmembrane region" description="Helical" evidence="21">
    <location>
        <begin position="127"/>
        <end position="150"/>
    </location>
</feature>
<dbReference type="InterPro" id="IPR057041">
    <property type="entry name" value="SCAP_N"/>
</dbReference>
<evidence type="ECO:0000259" key="22">
    <source>
        <dbReference type="PROSITE" id="PS50156"/>
    </source>
</evidence>
<keyword evidence="10" id="KW-0256">Endoplasmic reticulum</keyword>
<dbReference type="InterPro" id="IPR015943">
    <property type="entry name" value="WD40/YVTN_repeat-like_dom_sf"/>
</dbReference>
<evidence type="ECO:0000256" key="9">
    <source>
        <dbReference type="ARBA" id="ARBA00022737"/>
    </source>
</evidence>
<evidence type="ECO:0000256" key="18">
    <source>
        <dbReference type="ARBA" id="ARBA00023221"/>
    </source>
</evidence>
<keyword evidence="24" id="KW-1185">Reference proteome</keyword>
<keyword evidence="6" id="KW-0153">Cholesterol metabolism</keyword>